<dbReference type="EMBL" id="MCFJ01000011">
    <property type="protein sequence ID" value="ORY60830.1"/>
    <property type="molecule type" value="Genomic_DNA"/>
</dbReference>
<feature type="compositionally biased region" description="Acidic residues" evidence="1">
    <location>
        <begin position="168"/>
        <end position="177"/>
    </location>
</feature>
<dbReference type="RefSeq" id="XP_040713057.1">
    <property type="nucleotide sequence ID" value="XM_040860826.1"/>
</dbReference>
<keyword evidence="3" id="KW-1185">Reference proteome</keyword>
<accession>A0A1Y2DNK2</accession>
<sequence length="315" mass="35146">MTTRSRNSLSKAPVRERIILDVSKLVNPANSLPTQDLAPNGSKATSHGARLSYEDLIRCQLNEDIMAYKYDLEFCEQQLSLPDLTAQETRTIQLRVLDCGHRIRDNQHRIQAMDIQKELYDSGTAHAHTSPINFTQRQPFSGLGFTSTNGGANGGAKRQRTSKVKPDNDEDVAELDADGTPTNSVSIQRLGFWKCRLCTSQKYQVAPPSTRVPSAPCKWPLKDVSKMLNHFLDMHTEQNPGDRCRELGDALDKNRGPFEYWMTRTRSQNLGDGLIIDEIIETLQAGSLPDTLRNLNRAAATFPNSVSGVKVHDVV</sequence>
<dbReference type="Proteomes" id="UP000193689">
    <property type="component" value="Unassembled WGS sequence"/>
</dbReference>
<feature type="compositionally biased region" description="Polar residues" evidence="1">
    <location>
        <begin position="138"/>
        <end position="150"/>
    </location>
</feature>
<protein>
    <submittedName>
        <fullName evidence="2">Uncharacterized protein</fullName>
    </submittedName>
</protein>
<gene>
    <name evidence="2" type="ORF">BCR38DRAFT_442641</name>
</gene>
<proteinExistence type="predicted"/>
<evidence type="ECO:0000313" key="3">
    <source>
        <dbReference type="Proteomes" id="UP000193689"/>
    </source>
</evidence>
<reference evidence="2 3" key="1">
    <citation type="submission" date="2016-07" db="EMBL/GenBank/DDBJ databases">
        <title>Pervasive Adenine N6-methylation of Active Genes in Fungi.</title>
        <authorList>
            <consortium name="DOE Joint Genome Institute"/>
            <person name="Mondo S.J."/>
            <person name="Dannebaum R.O."/>
            <person name="Kuo R.C."/>
            <person name="Labutti K."/>
            <person name="Haridas S."/>
            <person name="Kuo A."/>
            <person name="Salamov A."/>
            <person name="Ahrendt S.R."/>
            <person name="Lipzen A."/>
            <person name="Sullivan W."/>
            <person name="Andreopoulos W.B."/>
            <person name="Clum A."/>
            <person name="Lindquist E."/>
            <person name="Daum C."/>
            <person name="Ramamoorthy G.K."/>
            <person name="Gryganskyi A."/>
            <person name="Culley D."/>
            <person name="Magnuson J.K."/>
            <person name="James T.Y."/>
            <person name="O'Malley M.A."/>
            <person name="Stajich J.E."/>
            <person name="Spatafora J.W."/>
            <person name="Visel A."/>
            <person name="Grigoriev I.V."/>
        </authorList>
    </citation>
    <scope>NUCLEOTIDE SEQUENCE [LARGE SCALE GENOMIC DNA]</scope>
    <source>
        <strain evidence="2 3">CBS 129021</strain>
    </source>
</reference>
<dbReference type="OrthoDB" id="4847568at2759"/>
<dbReference type="STRING" id="1141098.A0A1Y2DNK2"/>
<dbReference type="AlphaFoldDB" id="A0A1Y2DNK2"/>
<evidence type="ECO:0000256" key="1">
    <source>
        <dbReference type="SAM" id="MobiDB-lite"/>
    </source>
</evidence>
<dbReference type="GeneID" id="63777038"/>
<name>A0A1Y2DNK2_9PEZI</name>
<comment type="caution">
    <text evidence="2">The sequence shown here is derived from an EMBL/GenBank/DDBJ whole genome shotgun (WGS) entry which is preliminary data.</text>
</comment>
<dbReference type="InParanoid" id="A0A1Y2DNK2"/>
<organism evidence="2 3">
    <name type="scientific">Pseudomassariella vexata</name>
    <dbReference type="NCBI Taxonomy" id="1141098"/>
    <lineage>
        <taxon>Eukaryota</taxon>
        <taxon>Fungi</taxon>
        <taxon>Dikarya</taxon>
        <taxon>Ascomycota</taxon>
        <taxon>Pezizomycotina</taxon>
        <taxon>Sordariomycetes</taxon>
        <taxon>Xylariomycetidae</taxon>
        <taxon>Amphisphaeriales</taxon>
        <taxon>Pseudomassariaceae</taxon>
        <taxon>Pseudomassariella</taxon>
    </lineage>
</organism>
<evidence type="ECO:0000313" key="2">
    <source>
        <dbReference type="EMBL" id="ORY60830.1"/>
    </source>
</evidence>
<feature type="region of interest" description="Disordered" evidence="1">
    <location>
        <begin position="138"/>
        <end position="180"/>
    </location>
</feature>